<organism evidence="1 2">
    <name type="scientific">Listeria grayi FSL F6-1183</name>
    <dbReference type="NCBI Taxonomy" id="1265827"/>
    <lineage>
        <taxon>Bacteria</taxon>
        <taxon>Bacillati</taxon>
        <taxon>Bacillota</taxon>
        <taxon>Bacilli</taxon>
        <taxon>Bacillales</taxon>
        <taxon>Listeriaceae</taxon>
        <taxon>Listeria</taxon>
    </lineage>
</organism>
<dbReference type="EMBL" id="AODG01000004">
    <property type="protein sequence ID" value="EUJ30048.1"/>
    <property type="molecule type" value="Genomic_DNA"/>
</dbReference>
<gene>
    <name evidence="1" type="ORF">LMUR_03167</name>
</gene>
<protein>
    <submittedName>
        <fullName evidence="1">Uncharacterized protein</fullName>
    </submittedName>
</protein>
<proteinExistence type="predicted"/>
<dbReference type="AlphaFoldDB" id="A0A829RA82"/>
<sequence length="63" mass="6582">MSEKSNWKDTSEEVLLGKIEIAPEVIGVIAGLAASEVESVAPCKADLQQKSANGLAVSTIVRV</sequence>
<evidence type="ECO:0000313" key="2">
    <source>
        <dbReference type="Proteomes" id="UP000019251"/>
    </source>
</evidence>
<dbReference type="Proteomes" id="UP000019251">
    <property type="component" value="Unassembled WGS sequence"/>
</dbReference>
<reference evidence="1 2" key="1">
    <citation type="submission" date="2012-12" db="EMBL/GenBank/DDBJ databases">
        <title>Novel taxa of Listeriaceae from agricultural environments in the United States.</title>
        <authorList>
            <person name="den Bakker H.C."/>
            <person name="Allred A."/>
            <person name="Warchocki S."/>
            <person name="Wright E.M."/>
            <person name="Burrell A."/>
            <person name="Nightingale K.K."/>
            <person name="Kephart D."/>
            <person name="Wiedmann M."/>
        </authorList>
    </citation>
    <scope>NUCLEOTIDE SEQUENCE [LARGE SCALE GENOMIC DNA]</scope>
    <source>
        <strain evidence="1 2">FSL F6-1183</strain>
    </source>
</reference>
<comment type="caution">
    <text evidence="1">The sequence shown here is derived from an EMBL/GenBank/DDBJ whole genome shotgun (WGS) entry which is preliminary data.</text>
</comment>
<name>A0A829RA82_LISGR</name>
<evidence type="ECO:0000313" key="1">
    <source>
        <dbReference type="EMBL" id="EUJ30048.1"/>
    </source>
</evidence>
<accession>A0A829RA82</accession>